<dbReference type="eggNOG" id="COG1088">
    <property type="taxonomic scope" value="Bacteria"/>
</dbReference>
<accession>A0A062TVM7</accession>
<evidence type="ECO:0000256" key="2">
    <source>
        <dbReference type="ARBA" id="ARBA00001911"/>
    </source>
</evidence>
<gene>
    <name evidence="9" type="ORF">HY3_02130</name>
</gene>
<sequence>MTWLVTGGAGFIGSALCHHLAEASDDKIVVIDKLTYAGNRASLGDLEKAGRVELVVEDITRADRMKELVWDAAPKAIFHLAAETHVDRSIDGPGAFIATNVSGTYSMLEGARAFHARLPGEDKRAFRFIHISTDEVFGSLGEEGAFCETTPYAPSSPYSASKAGSDHLARAWFHTFGLPVIVSNCSNNYGPRQFPEKLIPLMILKCLAGEKLPVYGRGVNVRDWLHAEDHARALLMMAQNGVPGETYCVGGGAERTNIDIVNTICEIMDDRRPEGAPHKRLIEFVTDRPGHDFRYAIDASKISSSLGWAPSRDFETGLTETIDWYLGNEGWWKPVQQSVYVGERLGKA</sequence>
<dbReference type="GO" id="GO:0009225">
    <property type="term" value="P:nucleotide-sugar metabolic process"/>
    <property type="evidence" value="ECO:0007669"/>
    <property type="project" value="InterPro"/>
</dbReference>
<evidence type="ECO:0000313" key="10">
    <source>
        <dbReference type="Proteomes" id="UP000249123"/>
    </source>
</evidence>
<dbReference type="OrthoDB" id="9801785at2"/>
<dbReference type="InterPro" id="IPR016040">
    <property type="entry name" value="NAD(P)-bd_dom"/>
</dbReference>
<dbReference type="RefSeq" id="WP_034827534.1">
    <property type="nucleotide sequence ID" value="NZ_AWFA01000034.1"/>
</dbReference>
<organism evidence="9 10">
    <name type="scientific">Hyphomonas pacifica</name>
    <dbReference type="NCBI Taxonomy" id="1280941"/>
    <lineage>
        <taxon>Bacteria</taxon>
        <taxon>Pseudomonadati</taxon>
        <taxon>Pseudomonadota</taxon>
        <taxon>Alphaproteobacteria</taxon>
        <taxon>Hyphomonadales</taxon>
        <taxon>Hyphomonadaceae</taxon>
        <taxon>Hyphomonas</taxon>
    </lineage>
</organism>
<evidence type="ECO:0000256" key="5">
    <source>
        <dbReference type="ARBA" id="ARBA00023027"/>
    </source>
</evidence>
<dbReference type="SUPFAM" id="SSF51735">
    <property type="entry name" value="NAD(P)-binding Rossmann-fold domains"/>
    <property type="match status" value="1"/>
</dbReference>
<name>A0A062TVM7_9PROT</name>
<keyword evidence="6 7" id="KW-0456">Lyase</keyword>
<dbReference type="STRING" id="1280941.HY2_02965"/>
<evidence type="ECO:0000256" key="3">
    <source>
        <dbReference type="ARBA" id="ARBA00008178"/>
    </source>
</evidence>
<protein>
    <recommendedName>
        <fullName evidence="4 7">dTDP-glucose 4,6-dehydratase</fullName>
        <ecNumber evidence="4 7">4.2.1.46</ecNumber>
    </recommendedName>
</protein>
<dbReference type="EC" id="4.2.1.46" evidence="4 7"/>
<keyword evidence="10" id="KW-1185">Reference proteome</keyword>
<dbReference type="Gene3D" id="3.40.50.720">
    <property type="entry name" value="NAD(P)-binding Rossmann-like Domain"/>
    <property type="match status" value="1"/>
</dbReference>
<evidence type="ECO:0000256" key="4">
    <source>
        <dbReference type="ARBA" id="ARBA00011990"/>
    </source>
</evidence>
<comment type="caution">
    <text evidence="9">The sequence shown here is derived from an EMBL/GenBank/DDBJ whole genome shotgun (WGS) entry which is preliminary data.</text>
</comment>
<keyword evidence="5" id="KW-0520">NAD</keyword>
<dbReference type="GO" id="GO:0008460">
    <property type="term" value="F:dTDP-glucose 4,6-dehydratase activity"/>
    <property type="evidence" value="ECO:0007669"/>
    <property type="project" value="UniProtKB-EC"/>
</dbReference>
<evidence type="ECO:0000256" key="6">
    <source>
        <dbReference type="ARBA" id="ARBA00023239"/>
    </source>
</evidence>
<evidence type="ECO:0000259" key="8">
    <source>
        <dbReference type="Pfam" id="PF16363"/>
    </source>
</evidence>
<dbReference type="InterPro" id="IPR036291">
    <property type="entry name" value="NAD(P)-bd_dom_sf"/>
</dbReference>
<dbReference type="Pfam" id="PF16363">
    <property type="entry name" value="GDP_Man_Dehyd"/>
    <property type="match status" value="1"/>
</dbReference>
<comment type="catalytic activity">
    <reaction evidence="1 7">
        <text>dTDP-alpha-D-glucose = dTDP-4-dehydro-6-deoxy-alpha-D-glucose + H2O</text>
        <dbReference type="Rhea" id="RHEA:17221"/>
        <dbReference type="ChEBI" id="CHEBI:15377"/>
        <dbReference type="ChEBI" id="CHEBI:57477"/>
        <dbReference type="ChEBI" id="CHEBI:57649"/>
        <dbReference type="EC" id="4.2.1.46"/>
    </reaction>
</comment>
<dbReference type="CDD" id="cd05246">
    <property type="entry name" value="dTDP_GD_SDR_e"/>
    <property type="match status" value="1"/>
</dbReference>
<dbReference type="InterPro" id="IPR005888">
    <property type="entry name" value="dTDP_Gluc_deHydtase"/>
</dbReference>
<evidence type="ECO:0000256" key="7">
    <source>
        <dbReference type="RuleBase" id="RU004473"/>
    </source>
</evidence>
<dbReference type="Gene3D" id="3.90.25.10">
    <property type="entry name" value="UDP-galactose 4-epimerase, domain 1"/>
    <property type="match status" value="1"/>
</dbReference>
<dbReference type="PANTHER" id="PTHR43000">
    <property type="entry name" value="DTDP-D-GLUCOSE 4,6-DEHYDRATASE-RELATED"/>
    <property type="match status" value="1"/>
</dbReference>
<evidence type="ECO:0000256" key="1">
    <source>
        <dbReference type="ARBA" id="ARBA00001539"/>
    </source>
</evidence>
<dbReference type="Proteomes" id="UP000249123">
    <property type="component" value="Unassembled WGS sequence"/>
</dbReference>
<dbReference type="NCBIfam" id="TIGR01181">
    <property type="entry name" value="dTDP_gluc_dehyt"/>
    <property type="match status" value="1"/>
</dbReference>
<proteinExistence type="inferred from homology"/>
<dbReference type="AlphaFoldDB" id="A0A062TVM7"/>
<comment type="cofactor">
    <cofactor evidence="2 7">
        <name>NAD(+)</name>
        <dbReference type="ChEBI" id="CHEBI:57540"/>
    </cofactor>
</comment>
<reference evidence="9 10" key="1">
    <citation type="submission" date="2013-04" db="EMBL/GenBank/DDBJ databases">
        <title>Hyphomonas sp. T24B3 Genome Sequencing.</title>
        <authorList>
            <person name="Lai Q."/>
            <person name="Shao Z."/>
        </authorList>
    </citation>
    <scope>NUCLEOTIDE SEQUENCE [LARGE SCALE GENOMIC DNA]</scope>
    <source>
        <strain evidence="9 10">T24B3</strain>
    </source>
</reference>
<comment type="similarity">
    <text evidence="3 7">Belongs to the NAD(P)-dependent epimerase/dehydratase family. dTDP-glucose dehydratase subfamily.</text>
</comment>
<dbReference type="EMBL" id="AWFB01000023">
    <property type="protein sequence ID" value="RAN33166.1"/>
    <property type="molecule type" value="Genomic_DNA"/>
</dbReference>
<evidence type="ECO:0000313" key="9">
    <source>
        <dbReference type="EMBL" id="RAN33166.1"/>
    </source>
</evidence>
<feature type="domain" description="NAD(P)-binding" evidence="8">
    <location>
        <begin position="4"/>
        <end position="321"/>
    </location>
</feature>